<organism evidence="2 3">
    <name type="scientific">Gilvimarinus xylanilyticus</name>
    <dbReference type="NCBI Taxonomy" id="2944139"/>
    <lineage>
        <taxon>Bacteria</taxon>
        <taxon>Pseudomonadati</taxon>
        <taxon>Pseudomonadota</taxon>
        <taxon>Gammaproteobacteria</taxon>
        <taxon>Cellvibrionales</taxon>
        <taxon>Cellvibrionaceae</taxon>
        <taxon>Gilvimarinus</taxon>
    </lineage>
</organism>
<dbReference type="AlphaFoldDB" id="A0A9X2I183"/>
<proteinExistence type="predicted"/>
<dbReference type="PANTHER" id="PTHR22916:SF3">
    <property type="entry name" value="UDP-GLCNAC:BETAGAL BETA-1,3-N-ACETYLGLUCOSAMINYLTRANSFERASE-LIKE PROTEIN 1"/>
    <property type="match status" value="1"/>
</dbReference>
<evidence type="ECO:0000313" key="3">
    <source>
        <dbReference type="Proteomes" id="UP001139319"/>
    </source>
</evidence>
<reference evidence="2" key="1">
    <citation type="submission" date="2022-05" db="EMBL/GenBank/DDBJ databases">
        <authorList>
            <person name="Sun H.-N."/>
        </authorList>
    </citation>
    <scope>NUCLEOTIDE SEQUENCE</scope>
    <source>
        <strain evidence="2">HB14</strain>
    </source>
</reference>
<accession>A0A9X2I183</accession>
<dbReference type="Gene3D" id="3.90.550.10">
    <property type="entry name" value="Spore Coat Polysaccharide Biosynthesis Protein SpsA, Chain A"/>
    <property type="match status" value="1"/>
</dbReference>
<dbReference type="CDD" id="cd04196">
    <property type="entry name" value="GT_2_like_d"/>
    <property type="match status" value="1"/>
</dbReference>
<reference evidence="2" key="2">
    <citation type="submission" date="2023-01" db="EMBL/GenBank/DDBJ databases">
        <title>Gilvimarinus xylanilyticus HB14 isolated from Caulerpa lentillifera aquaculture base in Hainan, China.</title>
        <authorList>
            <person name="Zhang Y.-J."/>
        </authorList>
    </citation>
    <scope>NUCLEOTIDE SEQUENCE</scope>
    <source>
        <strain evidence="2">HB14</strain>
    </source>
</reference>
<dbReference type="Pfam" id="PF00535">
    <property type="entry name" value="Glycos_transf_2"/>
    <property type="match status" value="1"/>
</dbReference>
<dbReference type="GO" id="GO:0016758">
    <property type="term" value="F:hexosyltransferase activity"/>
    <property type="evidence" value="ECO:0007669"/>
    <property type="project" value="UniProtKB-ARBA"/>
</dbReference>
<protein>
    <submittedName>
        <fullName evidence="2">Glycosyltransferase family 2 protein</fullName>
    </submittedName>
</protein>
<evidence type="ECO:0000313" key="2">
    <source>
        <dbReference type="EMBL" id="MCP8900271.1"/>
    </source>
</evidence>
<dbReference type="SUPFAM" id="SSF53448">
    <property type="entry name" value="Nucleotide-diphospho-sugar transferases"/>
    <property type="match status" value="1"/>
</dbReference>
<feature type="domain" description="Glycosyltransferase 2-like" evidence="1">
    <location>
        <begin position="7"/>
        <end position="112"/>
    </location>
</feature>
<dbReference type="InterPro" id="IPR001173">
    <property type="entry name" value="Glyco_trans_2-like"/>
</dbReference>
<keyword evidence="3" id="KW-1185">Reference proteome</keyword>
<comment type="caution">
    <text evidence="2">The sequence shown here is derived from an EMBL/GenBank/DDBJ whole genome shotgun (WGS) entry which is preliminary data.</text>
</comment>
<name>A0A9X2I183_9GAMM</name>
<dbReference type="InterPro" id="IPR029044">
    <property type="entry name" value="Nucleotide-diphossugar_trans"/>
</dbReference>
<dbReference type="RefSeq" id="WP_253968563.1">
    <property type="nucleotide sequence ID" value="NZ_JAMFTH010000004.1"/>
</dbReference>
<dbReference type="EMBL" id="JAMFTH010000004">
    <property type="protein sequence ID" value="MCP8900271.1"/>
    <property type="molecule type" value="Genomic_DNA"/>
</dbReference>
<evidence type="ECO:0000259" key="1">
    <source>
        <dbReference type="Pfam" id="PF00535"/>
    </source>
</evidence>
<dbReference type="Proteomes" id="UP001139319">
    <property type="component" value="Unassembled WGS sequence"/>
</dbReference>
<dbReference type="PANTHER" id="PTHR22916">
    <property type="entry name" value="GLYCOSYLTRANSFERASE"/>
    <property type="match status" value="1"/>
</dbReference>
<gene>
    <name evidence="2" type="ORF">M6D89_13265</name>
</gene>
<sequence length="313" mass="35943">MPATYEVVVCTYNGAPYLQQQLDSIAQQSPPPERIIISDDGSTDSTLNLAHQWQSKASVAVTILRGPGQGIVANTFYALQQSRADYVFLADQDDVWLTNKAELFCRQMHRQNTPHLIFSDALVWHPDTNRRTSFWATDRLDPERARRVDRLAFHNTVQGASACINRSLIDRLVTDEPRIMIHDWWMALVASGLGDVSIISEPTLLYRQHTSNQLGSRHTQGSTRRPRALRRHLTLQILEQAWAFADHYAAHLNNSPQEFLIAYARACRGHFFQRLGYVIRYRPQHKSPAHTLRLWLAILQLGYLRKLKQQGRI</sequence>